<name>A0A6B1D6T7_9CHLR</name>
<proteinExistence type="inferred from homology"/>
<keyword evidence="5" id="KW-0547">Nucleotide-binding</keyword>
<evidence type="ECO:0000256" key="1">
    <source>
        <dbReference type="ARBA" id="ARBA00010443"/>
    </source>
</evidence>
<evidence type="ECO:0000256" key="6">
    <source>
        <dbReference type="ARBA" id="ARBA00022840"/>
    </source>
</evidence>
<feature type="domain" description="Glucose-1-phosphate adenylyltransferase/Bifunctional protein GlmU-like C-terminal hexapeptide" evidence="11">
    <location>
        <begin position="287"/>
        <end position="356"/>
    </location>
</feature>
<evidence type="ECO:0000256" key="8">
    <source>
        <dbReference type="ARBA" id="ARBA00023277"/>
    </source>
</evidence>
<comment type="similarity">
    <text evidence="1">Belongs to the bacterial/plant glucose-1-phosphate adenylyltransferase family.</text>
</comment>
<keyword evidence="3 12" id="KW-0808">Transferase</keyword>
<dbReference type="InterPro" id="IPR011831">
    <property type="entry name" value="ADP-Glc_PPase"/>
</dbReference>
<keyword evidence="8" id="KW-0119">Carbohydrate metabolism</keyword>
<dbReference type="InterPro" id="IPR029044">
    <property type="entry name" value="Nucleotide-diphossugar_trans"/>
</dbReference>
<dbReference type="Pfam" id="PF00483">
    <property type="entry name" value="NTP_transferase"/>
    <property type="match status" value="1"/>
</dbReference>
<evidence type="ECO:0000259" key="11">
    <source>
        <dbReference type="Pfam" id="PF24894"/>
    </source>
</evidence>
<keyword evidence="7" id="KW-0320">Glycogen biosynthesis</keyword>
<dbReference type="GO" id="GO:0005978">
    <property type="term" value="P:glycogen biosynthetic process"/>
    <property type="evidence" value="ECO:0007669"/>
    <property type="project" value="UniProtKB-KW"/>
</dbReference>
<reference evidence="12" key="1">
    <citation type="submission" date="2019-09" db="EMBL/GenBank/DDBJ databases">
        <title>Characterisation of the sponge microbiome using genome-centric metagenomics.</title>
        <authorList>
            <person name="Engelberts J.P."/>
            <person name="Robbins S.J."/>
            <person name="De Goeij J.M."/>
            <person name="Aranda M."/>
            <person name="Bell S.C."/>
            <person name="Webster N.S."/>
        </authorList>
    </citation>
    <scope>NUCLEOTIDE SEQUENCE</scope>
    <source>
        <strain evidence="12">SB0661_bin_32</strain>
    </source>
</reference>
<dbReference type="InterPro" id="IPR011832">
    <property type="entry name" value="GlgDAde_trans"/>
</dbReference>
<dbReference type="Gene3D" id="3.90.550.10">
    <property type="entry name" value="Spore Coat Polysaccharide Biosynthesis Protein SpsA, Chain A"/>
    <property type="match status" value="1"/>
</dbReference>
<dbReference type="GO" id="GO:0008878">
    <property type="term" value="F:glucose-1-phosphate adenylyltransferase activity"/>
    <property type="evidence" value="ECO:0007669"/>
    <property type="project" value="UniProtKB-EC"/>
</dbReference>
<dbReference type="NCBIfam" id="TIGR02092">
    <property type="entry name" value="glgD"/>
    <property type="match status" value="1"/>
</dbReference>
<dbReference type="SUPFAM" id="SSF51161">
    <property type="entry name" value="Trimeric LpxA-like enzymes"/>
    <property type="match status" value="1"/>
</dbReference>
<dbReference type="AlphaFoldDB" id="A0A6B1D6T7"/>
<accession>A0A6B1D6T7</accession>
<dbReference type="Pfam" id="PF24894">
    <property type="entry name" value="Hexapep_GlmU"/>
    <property type="match status" value="1"/>
</dbReference>
<dbReference type="SUPFAM" id="SSF53448">
    <property type="entry name" value="Nucleotide-diphospho-sugar transferases"/>
    <property type="match status" value="1"/>
</dbReference>
<evidence type="ECO:0000256" key="4">
    <source>
        <dbReference type="ARBA" id="ARBA00022695"/>
    </source>
</evidence>
<keyword evidence="2" id="KW-0321">Glycogen metabolism</keyword>
<feature type="compositionally biased region" description="Polar residues" evidence="9">
    <location>
        <begin position="416"/>
        <end position="426"/>
    </location>
</feature>
<dbReference type="PANTHER" id="PTHR43523:SF2">
    <property type="entry name" value="GLUCOSE-1-PHOSPHATE ADENYLYLTRANSFERASE"/>
    <property type="match status" value="1"/>
</dbReference>
<dbReference type="InterPro" id="IPR011004">
    <property type="entry name" value="Trimer_LpxA-like_sf"/>
</dbReference>
<dbReference type="PANTHER" id="PTHR43523">
    <property type="entry name" value="GLUCOSE-1-PHOSPHATE ADENYLYLTRANSFERASE-RELATED"/>
    <property type="match status" value="1"/>
</dbReference>
<evidence type="ECO:0000256" key="2">
    <source>
        <dbReference type="ARBA" id="ARBA00022600"/>
    </source>
</evidence>
<evidence type="ECO:0000256" key="5">
    <source>
        <dbReference type="ARBA" id="ARBA00022741"/>
    </source>
</evidence>
<protein>
    <submittedName>
        <fullName evidence="12">Glucose-1-phosphate adenylyltransferase subunit GlgD</fullName>
        <ecNumber evidence="12">2.7.7.27</ecNumber>
    </submittedName>
</protein>
<sequence length="426" mass="46236">MSCAFAVIMAGADNADLSVLTEVRSEPAVPFAGKFRLIDFSLSNCVNSGIHNVAVLTQYRPRSLNDHIGIGKPWDLDRSSGGVRLLQPYRGGPYGDWQRGSADAIRRNLDYVLQQKEECVLILSGKHIYLMDYGPFLEHHQRSGAPATIAVRRVSRHETHRFGIITQDTDDRVVEFQEKPRRTQQNLASMGVYVFSRNFLVEVLSNAGGDDIGRDILPGLVEQGHVASYTYPGYWADASTVQAYWDANMSLLAEEPALNLYAPEWVVHTRSQERAPVKLGPAADVDGALLSNGCQIEGAVERSVLSPGVQVGEGAVVRDSVILNDTVVEAGAVVERCVIDKEVRVCQDALVGHSDNNSPNPELPARLNTGLTLVGKGSVVPAGMRLGRNVVIHPFSGADAFRNGNDNDRGKGNGVESGTSIGRNLR</sequence>
<dbReference type="CDD" id="cd04651">
    <property type="entry name" value="LbH_G1P_AT_C"/>
    <property type="match status" value="1"/>
</dbReference>
<dbReference type="InterPro" id="IPR056818">
    <property type="entry name" value="GlmU/GlgC-like_hexapep"/>
</dbReference>
<evidence type="ECO:0000259" key="10">
    <source>
        <dbReference type="Pfam" id="PF00483"/>
    </source>
</evidence>
<keyword evidence="6" id="KW-0067">ATP-binding</keyword>
<feature type="region of interest" description="Disordered" evidence="9">
    <location>
        <begin position="398"/>
        <end position="426"/>
    </location>
</feature>
<evidence type="ECO:0000256" key="3">
    <source>
        <dbReference type="ARBA" id="ARBA00022679"/>
    </source>
</evidence>
<organism evidence="12">
    <name type="scientific">Caldilineaceae bacterium SB0661_bin_32</name>
    <dbReference type="NCBI Taxonomy" id="2605255"/>
    <lineage>
        <taxon>Bacteria</taxon>
        <taxon>Bacillati</taxon>
        <taxon>Chloroflexota</taxon>
        <taxon>Caldilineae</taxon>
        <taxon>Caldilineales</taxon>
        <taxon>Caldilineaceae</taxon>
    </lineage>
</organism>
<dbReference type="CDD" id="cd02508">
    <property type="entry name" value="ADP_Glucose_PP"/>
    <property type="match status" value="1"/>
</dbReference>
<dbReference type="EMBL" id="VXMH01000051">
    <property type="protein sequence ID" value="MYC95274.1"/>
    <property type="molecule type" value="Genomic_DNA"/>
</dbReference>
<dbReference type="Gene3D" id="2.160.10.10">
    <property type="entry name" value="Hexapeptide repeat proteins"/>
    <property type="match status" value="1"/>
</dbReference>
<evidence type="ECO:0000313" key="12">
    <source>
        <dbReference type="EMBL" id="MYC95274.1"/>
    </source>
</evidence>
<dbReference type="EC" id="2.7.7.27" evidence="12"/>
<dbReference type="InterPro" id="IPR005836">
    <property type="entry name" value="ADP_Glu_pyroP_CS"/>
</dbReference>
<keyword evidence="4 12" id="KW-0548">Nucleotidyltransferase</keyword>
<evidence type="ECO:0000256" key="7">
    <source>
        <dbReference type="ARBA" id="ARBA00023056"/>
    </source>
</evidence>
<dbReference type="InterPro" id="IPR005835">
    <property type="entry name" value="NTP_transferase_dom"/>
</dbReference>
<comment type="caution">
    <text evidence="12">The sequence shown here is derived from an EMBL/GenBank/DDBJ whole genome shotgun (WGS) entry which is preliminary data.</text>
</comment>
<gene>
    <name evidence="12" type="primary">glgD</name>
    <name evidence="12" type="ORF">F4X14_09905</name>
</gene>
<evidence type="ECO:0000256" key="9">
    <source>
        <dbReference type="SAM" id="MobiDB-lite"/>
    </source>
</evidence>
<dbReference type="GO" id="GO:0005524">
    <property type="term" value="F:ATP binding"/>
    <property type="evidence" value="ECO:0007669"/>
    <property type="project" value="UniProtKB-KW"/>
</dbReference>
<dbReference type="PROSITE" id="PS00810">
    <property type="entry name" value="ADP_GLC_PYROPHOSPH_3"/>
    <property type="match status" value="1"/>
</dbReference>
<feature type="domain" description="Nucleotidyl transferase" evidence="10">
    <location>
        <begin position="6"/>
        <end position="252"/>
    </location>
</feature>